<evidence type="ECO:0000256" key="1">
    <source>
        <dbReference type="SAM" id="MobiDB-lite"/>
    </source>
</evidence>
<feature type="transmembrane region" description="Helical" evidence="2">
    <location>
        <begin position="20"/>
        <end position="39"/>
    </location>
</feature>
<proteinExistence type="predicted"/>
<feature type="compositionally biased region" description="Basic and acidic residues" evidence="1">
    <location>
        <begin position="90"/>
        <end position="104"/>
    </location>
</feature>
<gene>
    <name evidence="3" type="ORF">g.53343</name>
</gene>
<feature type="transmembrane region" description="Helical" evidence="2">
    <location>
        <begin position="184"/>
        <end position="205"/>
    </location>
</feature>
<evidence type="ECO:0000256" key="2">
    <source>
        <dbReference type="SAM" id="Phobius"/>
    </source>
</evidence>
<dbReference type="EMBL" id="GDHC01002108">
    <property type="protein sequence ID" value="JAQ16521.1"/>
    <property type="molecule type" value="Transcribed_RNA"/>
</dbReference>
<evidence type="ECO:0000313" key="3">
    <source>
        <dbReference type="EMBL" id="JAQ16521.1"/>
    </source>
</evidence>
<dbReference type="AlphaFoldDB" id="A0A146M9S8"/>
<protein>
    <submittedName>
        <fullName evidence="3">Uncharacterized protein</fullName>
    </submittedName>
</protein>
<name>A0A146M9S8_LYGHE</name>
<keyword evidence="2" id="KW-1133">Transmembrane helix</keyword>
<organism evidence="3">
    <name type="scientific">Lygus hesperus</name>
    <name type="common">Western plant bug</name>
    <dbReference type="NCBI Taxonomy" id="30085"/>
    <lineage>
        <taxon>Eukaryota</taxon>
        <taxon>Metazoa</taxon>
        <taxon>Ecdysozoa</taxon>
        <taxon>Arthropoda</taxon>
        <taxon>Hexapoda</taxon>
        <taxon>Insecta</taxon>
        <taxon>Pterygota</taxon>
        <taxon>Neoptera</taxon>
        <taxon>Paraneoptera</taxon>
        <taxon>Hemiptera</taxon>
        <taxon>Heteroptera</taxon>
        <taxon>Panheteroptera</taxon>
        <taxon>Cimicomorpha</taxon>
        <taxon>Miridae</taxon>
        <taxon>Mirini</taxon>
        <taxon>Lygus</taxon>
    </lineage>
</organism>
<accession>A0A146M9S8</accession>
<feature type="compositionally biased region" description="Basic and acidic residues" evidence="1">
    <location>
        <begin position="112"/>
        <end position="125"/>
    </location>
</feature>
<feature type="non-terminal residue" evidence="3">
    <location>
        <position position="222"/>
    </location>
</feature>
<feature type="region of interest" description="Disordered" evidence="1">
    <location>
        <begin position="50"/>
        <end position="132"/>
    </location>
</feature>
<reference evidence="3" key="1">
    <citation type="journal article" date="2016" name="Gigascience">
        <title>De novo construction of an expanded transcriptome assembly for the western tarnished plant bug, Lygus hesperus.</title>
        <authorList>
            <person name="Tassone E.E."/>
            <person name="Geib S.M."/>
            <person name="Hall B."/>
            <person name="Fabrick J.A."/>
            <person name="Brent C.S."/>
            <person name="Hull J.J."/>
        </authorList>
    </citation>
    <scope>NUCLEOTIDE SEQUENCE</scope>
</reference>
<keyword evidence="2" id="KW-0472">Membrane</keyword>
<keyword evidence="2" id="KW-0812">Transmembrane</keyword>
<sequence>MPNLLLSRNGLLINFFYRSGVRLSFYSSGVLIEAFISSFQIKEKLERMGPATEVQEEKQQQTPKYSHCPRQAQSNEEFASEMSGESTSDDSFKPSHDRRNDGNKHLGSVSRRILDPERPRRDQPTKLKKKKSAWNIKIRKSTRKSTKSVDLSLLRKKIINLNLKKCWQTGDEFIFKAEDSYPIFVLRDFIIFLFFMVVVWVITFGPTGSADTYYSDVFRKLA</sequence>